<proteinExistence type="predicted"/>
<accession>A0ACB7FBW0</accession>
<evidence type="ECO:0000313" key="2">
    <source>
        <dbReference type="Proteomes" id="UP000805704"/>
    </source>
</evidence>
<sequence length="89" mass="9522">MIDCLVSKDSHLAKLMVFADEGLVVCRLINLFVVASLNGPWLYPDTIICSTSFPPTPPSSSSSPPPQPVAYLYPGDSKEPIKALQTSSA</sequence>
<dbReference type="Proteomes" id="UP000805704">
    <property type="component" value="Chromosome 13"/>
</dbReference>
<dbReference type="EMBL" id="CM024801">
    <property type="protein sequence ID" value="KAG8011771.1"/>
    <property type="molecule type" value="Genomic_DNA"/>
</dbReference>
<organism evidence="1 2">
    <name type="scientific">Nibea albiflora</name>
    <name type="common">Yellow drum</name>
    <name type="synonym">Corvina albiflora</name>
    <dbReference type="NCBI Taxonomy" id="240163"/>
    <lineage>
        <taxon>Eukaryota</taxon>
        <taxon>Metazoa</taxon>
        <taxon>Chordata</taxon>
        <taxon>Craniata</taxon>
        <taxon>Vertebrata</taxon>
        <taxon>Euteleostomi</taxon>
        <taxon>Actinopterygii</taxon>
        <taxon>Neopterygii</taxon>
        <taxon>Teleostei</taxon>
        <taxon>Neoteleostei</taxon>
        <taxon>Acanthomorphata</taxon>
        <taxon>Eupercaria</taxon>
        <taxon>Sciaenidae</taxon>
        <taxon>Nibea</taxon>
    </lineage>
</organism>
<gene>
    <name evidence="1" type="ORF">GBF38_004102</name>
</gene>
<comment type="caution">
    <text evidence="1">The sequence shown here is derived from an EMBL/GenBank/DDBJ whole genome shotgun (WGS) entry which is preliminary data.</text>
</comment>
<keyword evidence="2" id="KW-1185">Reference proteome</keyword>
<evidence type="ECO:0000313" key="1">
    <source>
        <dbReference type="EMBL" id="KAG8011771.1"/>
    </source>
</evidence>
<reference evidence="1" key="1">
    <citation type="submission" date="2020-04" db="EMBL/GenBank/DDBJ databases">
        <title>A chromosome-scale assembly and high-density genetic map of the yellow drum (Nibea albiflora) genome.</title>
        <authorList>
            <person name="Xu D."/>
            <person name="Zhang W."/>
            <person name="Chen R."/>
            <person name="Tan P."/>
            <person name="Wang L."/>
            <person name="Song H."/>
            <person name="Tian L."/>
            <person name="Zhu Q."/>
            <person name="Wang B."/>
        </authorList>
    </citation>
    <scope>NUCLEOTIDE SEQUENCE</scope>
    <source>
        <strain evidence="1">ZJHYS-2018</strain>
    </source>
</reference>
<protein>
    <submittedName>
        <fullName evidence="1">Uncharacterized protein</fullName>
    </submittedName>
</protein>
<name>A0ACB7FBW0_NIBAL</name>